<organism evidence="1 2">
    <name type="scientific">Sutcliffiella cohnii</name>
    <dbReference type="NCBI Taxonomy" id="33932"/>
    <lineage>
        <taxon>Bacteria</taxon>
        <taxon>Bacillati</taxon>
        <taxon>Bacillota</taxon>
        <taxon>Bacilli</taxon>
        <taxon>Bacillales</taxon>
        <taxon>Bacillaceae</taxon>
        <taxon>Sutcliffiella</taxon>
    </lineage>
</organism>
<dbReference type="InterPro" id="IPR003735">
    <property type="entry name" value="Metal_Tscrpt_repr"/>
</dbReference>
<name>A0A223KV37_9BACI</name>
<dbReference type="GO" id="GO:0046872">
    <property type="term" value="F:metal ion binding"/>
    <property type="evidence" value="ECO:0007669"/>
    <property type="project" value="InterPro"/>
</dbReference>
<proteinExistence type="predicted"/>
<dbReference type="PANTHER" id="PTHR33677">
    <property type="entry name" value="TRANSCRIPTIONAL REPRESSOR FRMR-RELATED"/>
    <property type="match status" value="1"/>
</dbReference>
<dbReference type="Proteomes" id="UP000215224">
    <property type="component" value="Chromosome"/>
</dbReference>
<evidence type="ECO:0000313" key="2">
    <source>
        <dbReference type="Proteomes" id="UP000215224"/>
    </source>
</evidence>
<sequence>MEYNDKIKNRLKRAEGQIRGVLHMMEQGKDCRDVISQLTAAQTAIDRAIGVIVSTNLEHCVREQVLKGEDTSDTVKEAVELLIRSR</sequence>
<dbReference type="KEGG" id="bcoh:BC6307_18990"/>
<dbReference type="CDD" id="cd10155">
    <property type="entry name" value="BsYrkD-like_DUF156"/>
    <property type="match status" value="1"/>
</dbReference>
<dbReference type="EMBL" id="CP018866">
    <property type="protein sequence ID" value="AST93198.1"/>
    <property type="molecule type" value="Genomic_DNA"/>
</dbReference>
<protein>
    <submittedName>
        <fullName evidence="1">Cytoplasmic protein</fullName>
    </submittedName>
</protein>
<dbReference type="STRING" id="1314751.GCA_001591425_03010"/>
<gene>
    <name evidence="1" type="ORF">BC6307_18990</name>
</gene>
<dbReference type="PANTHER" id="PTHR33677:SF5">
    <property type="entry name" value="TRANSCRIPTIONAL REPRESSOR FRMR"/>
    <property type="match status" value="1"/>
</dbReference>
<reference evidence="1 2" key="1">
    <citation type="submission" date="2016-12" db="EMBL/GenBank/DDBJ databases">
        <title>The whole genome sequencing and assembly of Bacillus cohnii DSM 6307T strain.</title>
        <authorList>
            <person name="Lee Y.-J."/>
            <person name="Yi H."/>
            <person name="Bahn Y.-S."/>
            <person name="Kim J.F."/>
            <person name="Lee D.-W."/>
        </authorList>
    </citation>
    <scope>NUCLEOTIDE SEQUENCE [LARGE SCALE GENOMIC DNA]</scope>
    <source>
        <strain evidence="1 2">DSM 6307</strain>
    </source>
</reference>
<dbReference type="Pfam" id="PF02583">
    <property type="entry name" value="Trns_repr_metal"/>
    <property type="match status" value="1"/>
</dbReference>
<dbReference type="GO" id="GO:0045892">
    <property type="term" value="P:negative regulation of DNA-templated transcription"/>
    <property type="evidence" value="ECO:0007669"/>
    <property type="project" value="UniProtKB-ARBA"/>
</dbReference>
<keyword evidence="2" id="KW-1185">Reference proteome</keyword>
<dbReference type="InterPro" id="IPR038390">
    <property type="entry name" value="Metal_Tscrpt_repr_sf"/>
</dbReference>
<dbReference type="GO" id="GO:0003677">
    <property type="term" value="F:DNA binding"/>
    <property type="evidence" value="ECO:0007669"/>
    <property type="project" value="InterPro"/>
</dbReference>
<dbReference type="RefSeq" id="WP_066417849.1">
    <property type="nucleotide sequence ID" value="NZ_CP018866.1"/>
</dbReference>
<dbReference type="AlphaFoldDB" id="A0A223KV37"/>
<dbReference type="Gene3D" id="1.20.58.1000">
    <property type="entry name" value="Metal-sensitive repressor, helix protomer"/>
    <property type="match status" value="1"/>
</dbReference>
<evidence type="ECO:0000313" key="1">
    <source>
        <dbReference type="EMBL" id="AST93198.1"/>
    </source>
</evidence>
<accession>A0A223KV37</accession>